<dbReference type="InterPro" id="IPR003331">
    <property type="entry name" value="UDP_GlcNAc_Epimerase_2_dom"/>
</dbReference>
<dbReference type="EMBL" id="VOAH01000015">
    <property type="protein sequence ID" value="TVP39473.1"/>
    <property type="molecule type" value="Genomic_DNA"/>
</dbReference>
<protein>
    <submittedName>
        <fullName evidence="2">UDP-N-acetylglucosamine 2-epimerase</fullName>
    </submittedName>
</protein>
<accession>A0A557SS78</accession>
<name>A0A557SS78_9ARCH</name>
<dbReference type="PANTHER" id="PTHR43174">
    <property type="entry name" value="UDP-N-ACETYLGLUCOSAMINE 2-EPIMERASE"/>
    <property type="match status" value="1"/>
</dbReference>
<dbReference type="AlphaFoldDB" id="A0A557SS78"/>
<dbReference type="Pfam" id="PF02350">
    <property type="entry name" value="Epimerase_2"/>
    <property type="match status" value="1"/>
</dbReference>
<reference evidence="2 3" key="1">
    <citation type="journal article" date="2019" name="Front. Microbiol.">
        <title>Ammonia Oxidation by the Arctic Terrestrial Thaumarchaeote Candidatus Nitrosocosmicus arcticus Is Stimulated by Increasing Temperatures.</title>
        <authorList>
            <person name="Alves R.J.E."/>
            <person name="Kerou M."/>
            <person name="Zappe A."/>
            <person name="Bittner R."/>
            <person name="Abby S.S."/>
            <person name="Schmidt H.A."/>
            <person name="Pfeifer K."/>
            <person name="Schleper C."/>
        </authorList>
    </citation>
    <scope>NUCLEOTIDE SEQUENCE [LARGE SCALE GENOMIC DNA]</scope>
    <source>
        <strain evidence="2 3">Kfb</strain>
    </source>
</reference>
<sequence length="200" mass="22770">MIFNQNSSDIFTMKTNLLPVLKAINHGYVVIYSDTDSNMAAALAAEDIPSKIIHVEAEVRDFDLHVPEEPLWIQIDEMSDYFFPPSNFCTTVLSYENTRGKIFTTANLIVDVCKDLLRIAISRKLSESLPQEYLLSTLHRPENVDNPHNLRLLMNHIAPTNHPVVFPVHPRTKKNLQHFNIGIPSNITIIDPLGYMDFLS</sequence>
<evidence type="ECO:0000313" key="3">
    <source>
        <dbReference type="Proteomes" id="UP000315289"/>
    </source>
</evidence>
<feature type="domain" description="UDP-N-acetylglucosamine 2-epimerase" evidence="1">
    <location>
        <begin position="15"/>
        <end position="200"/>
    </location>
</feature>
<keyword evidence="3" id="KW-1185">Reference proteome</keyword>
<dbReference type="SUPFAM" id="SSF53756">
    <property type="entry name" value="UDP-Glycosyltransferase/glycogen phosphorylase"/>
    <property type="match status" value="1"/>
</dbReference>
<evidence type="ECO:0000313" key="2">
    <source>
        <dbReference type="EMBL" id="TVP39473.1"/>
    </source>
</evidence>
<gene>
    <name evidence="2" type="ORF">NARC_150067</name>
</gene>
<organism evidence="2 3">
    <name type="scientific">Candidatus Nitrosocosmicus arcticus</name>
    <dbReference type="NCBI Taxonomy" id="2035267"/>
    <lineage>
        <taxon>Archaea</taxon>
        <taxon>Nitrososphaerota</taxon>
        <taxon>Nitrososphaeria</taxon>
        <taxon>Nitrososphaerales</taxon>
        <taxon>Nitrososphaeraceae</taxon>
        <taxon>Candidatus Nitrosocosmicus</taxon>
    </lineage>
</organism>
<dbReference type="InterPro" id="IPR029767">
    <property type="entry name" value="WecB-like"/>
</dbReference>
<proteinExistence type="predicted"/>
<evidence type="ECO:0000259" key="1">
    <source>
        <dbReference type="Pfam" id="PF02350"/>
    </source>
</evidence>
<comment type="caution">
    <text evidence="2">The sequence shown here is derived from an EMBL/GenBank/DDBJ whole genome shotgun (WGS) entry which is preliminary data.</text>
</comment>
<dbReference type="Gene3D" id="3.40.50.2000">
    <property type="entry name" value="Glycogen Phosphorylase B"/>
    <property type="match status" value="2"/>
</dbReference>
<dbReference type="PANTHER" id="PTHR43174:SF1">
    <property type="entry name" value="UDP-N-ACETYLGLUCOSAMINE 2-EPIMERASE"/>
    <property type="match status" value="1"/>
</dbReference>
<dbReference type="Proteomes" id="UP000315289">
    <property type="component" value="Unassembled WGS sequence"/>
</dbReference>